<evidence type="ECO:0000259" key="6">
    <source>
        <dbReference type="Pfam" id="PF09273"/>
    </source>
</evidence>
<accession>A0ABD3PE32</accession>
<dbReference type="PANTHER" id="PTHR13271:SF123">
    <property type="entry name" value="RIBULOSE-1,5-BISPHOSPHATE CARBOXYLASE_OXYGENASE SMALL SUBUNIT N-METHYLTRANSFERASE I-RELATED"/>
    <property type="match status" value="1"/>
</dbReference>
<organism evidence="7 8">
    <name type="scientific">Cyclotella atomus</name>
    <dbReference type="NCBI Taxonomy" id="382360"/>
    <lineage>
        <taxon>Eukaryota</taxon>
        <taxon>Sar</taxon>
        <taxon>Stramenopiles</taxon>
        <taxon>Ochrophyta</taxon>
        <taxon>Bacillariophyta</taxon>
        <taxon>Coscinodiscophyceae</taxon>
        <taxon>Thalassiosirophycidae</taxon>
        <taxon>Stephanodiscales</taxon>
        <taxon>Stephanodiscaceae</taxon>
        <taxon>Cyclotella</taxon>
    </lineage>
</organism>
<dbReference type="Proteomes" id="UP001530400">
    <property type="component" value="Unassembled WGS sequence"/>
</dbReference>
<feature type="chain" id="PRO_5044754097" description="Rubisco LSMT substrate-binding domain-containing protein" evidence="5">
    <location>
        <begin position="22"/>
        <end position="557"/>
    </location>
</feature>
<dbReference type="SUPFAM" id="SSF81822">
    <property type="entry name" value="RuBisCo LSMT C-terminal, substrate-binding domain"/>
    <property type="match status" value="1"/>
</dbReference>
<keyword evidence="3" id="KW-0949">S-adenosyl-L-methionine</keyword>
<evidence type="ECO:0000256" key="5">
    <source>
        <dbReference type="SAM" id="SignalP"/>
    </source>
</evidence>
<protein>
    <recommendedName>
        <fullName evidence="6">Rubisco LSMT substrate-binding domain-containing protein</fullName>
    </recommendedName>
</protein>
<evidence type="ECO:0000256" key="2">
    <source>
        <dbReference type="ARBA" id="ARBA00022679"/>
    </source>
</evidence>
<dbReference type="InterPro" id="IPR050600">
    <property type="entry name" value="SETD3_SETD6_MTase"/>
</dbReference>
<dbReference type="InterPro" id="IPR015353">
    <property type="entry name" value="Rubisco_LSMT_subst-bd"/>
</dbReference>
<reference evidence="7 8" key="1">
    <citation type="submission" date="2024-10" db="EMBL/GenBank/DDBJ databases">
        <title>Updated reference genomes for cyclostephanoid diatoms.</title>
        <authorList>
            <person name="Roberts W.R."/>
            <person name="Alverson A.J."/>
        </authorList>
    </citation>
    <scope>NUCLEOTIDE SEQUENCE [LARGE SCALE GENOMIC DNA]</scope>
    <source>
        <strain evidence="7 8">AJA010-31</strain>
    </source>
</reference>
<evidence type="ECO:0000256" key="3">
    <source>
        <dbReference type="ARBA" id="ARBA00022691"/>
    </source>
</evidence>
<feature type="region of interest" description="Disordered" evidence="4">
    <location>
        <begin position="531"/>
        <end position="557"/>
    </location>
</feature>
<dbReference type="EMBL" id="JALLPJ020000667">
    <property type="protein sequence ID" value="KAL3786067.1"/>
    <property type="molecule type" value="Genomic_DNA"/>
</dbReference>
<dbReference type="SUPFAM" id="SSF82199">
    <property type="entry name" value="SET domain"/>
    <property type="match status" value="1"/>
</dbReference>
<dbReference type="Gene3D" id="3.90.1420.10">
    <property type="entry name" value="Rubisco LSMT, substrate-binding domain"/>
    <property type="match status" value="1"/>
</dbReference>
<evidence type="ECO:0000256" key="4">
    <source>
        <dbReference type="SAM" id="MobiDB-lite"/>
    </source>
</evidence>
<evidence type="ECO:0000313" key="8">
    <source>
        <dbReference type="Proteomes" id="UP001530400"/>
    </source>
</evidence>
<keyword evidence="8" id="KW-1185">Reference proteome</keyword>
<evidence type="ECO:0000256" key="1">
    <source>
        <dbReference type="ARBA" id="ARBA00022603"/>
    </source>
</evidence>
<feature type="domain" description="Rubisco LSMT substrate-binding" evidence="6">
    <location>
        <begin position="371"/>
        <end position="501"/>
    </location>
</feature>
<dbReference type="Pfam" id="PF09273">
    <property type="entry name" value="Rubis-subs-bind"/>
    <property type="match status" value="1"/>
</dbReference>
<evidence type="ECO:0000313" key="7">
    <source>
        <dbReference type="EMBL" id="KAL3786067.1"/>
    </source>
</evidence>
<dbReference type="AlphaFoldDB" id="A0ABD3PE32"/>
<gene>
    <name evidence="7" type="ORF">ACHAWO_007256</name>
</gene>
<name>A0ABD3PE32_9STRA</name>
<dbReference type="Gene3D" id="3.90.1410.10">
    <property type="entry name" value="set domain protein methyltransferase, domain 1"/>
    <property type="match status" value="1"/>
</dbReference>
<keyword evidence="2" id="KW-0808">Transferase</keyword>
<dbReference type="GO" id="GO:0008168">
    <property type="term" value="F:methyltransferase activity"/>
    <property type="evidence" value="ECO:0007669"/>
    <property type="project" value="UniProtKB-KW"/>
</dbReference>
<dbReference type="InterPro" id="IPR046341">
    <property type="entry name" value="SET_dom_sf"/>
</dbReference>
<keyword evidence="5" id="KW-0732">Signal</keyword>
<proteinExistence type="predicted"/>
<keyword evidence="1" id="KW-0489">Methyltransferase</keyword>
<feature type="signal peptide" evidence="5">
    <location>
        <begin position="1"/>
        <end position="21"/>
    </location>
</feature>
<dbReference type="PANTHER" id="PTHR13271">
    <property type="entry name" value="UNCHARACTERIZED PUTATIVE METHYLTRANSFERASE"/>
    <property type="match status" value="1"/>
</dbReference>
<dbReference type="GO" id="GO:0032259">
    <property type="term" value="P:methylation"/>
    <property type="evidence" value="ECO:0007669"/>
    <property type="project" value="UniProtKB-KW"/>
</dbReference>
<sequence>MSMAVLFLVLYTSCLQLLVHSFTPHHGPQIKPKTRICRPNAALAANSDRLQTFADAANKALTSHGSEIFKSLNAKVSVTDKRLGLTCTSSTKESDAILSYPYYESDGSGLALSSPLATNVVFKDLLPDGYDGWTGDIGLAALLLLNEFARLDTSGGKGINLPKRKEGIQFLMGAWVTSLPSFEEMKEMHPLLWEEEDQEVMQSSSTKKIYRLLDDIEDDASWLSEKLWSSDRVKFPESVVLRVGDAEETRPCYSQDGFRYAVALVRSRSFFVDGALRLLPYLDYANHDDFGTLEISGGGVGGGIGMVWESAKGALLKAGKELKAGDEVKISYGPKGPADYLLDHGFVPEMCQSTSNTGGAVTAELTFEVDDSDRFRDDKLDVLEYETFELAPMEPVQAFDVTGGPGSTGEPDPAMMQFLRLVKLGGKDAFLLESIFRNEIWGFMSVPVSEQNERLAVTAIIDACQKALTEMDEATKDVDNATLSDKQKLCAMVRDSERQALERTMIYMKQESEALDLKEYYQERRLKSLGLDSEWSPESDDIGWGGNRVPGGADYDW</sequence>
<dbReference type="InterPro" id="IPR036464">
    <property type="entry name" value="Rubisco_LSMT_subst-bd_sf"/>
</dbReference>
<comment type="caution">
    <text evidence="7">The sequence shown here is derived from an EMBL/GenBank/DDBJ whole genome shotgun (WGS) entry which is preliminary data.</text>
</comment>